<reference evidence="1" key="1">
    <citation type="journal article" date="2021" name="IMA Fungus">
        <title>Genomic characterization of three marine fungi, including Emericellopsis atlantica sp. nov. with signatures of a generalist lifestyle and marine biomass degradation.</title>
        <authorList>
            <person name="Hagestad O.C."/>
            <person name="Hou L."/>
            <person name="Andersen J.H."/>
            <person name="Hansen E.H."/>
            <person name="Altermark B."/>
            <person name="Li C."/>
            <person name="Kuhnert E."/>
            <person name="Cox R.J."/>
            <person name="Crous P.W."/>
            <person name="Spatafora J.W."/>
            <person name="Lail K."/>
            <person name="Amirebrahimi M."/>
            <person name="Lipzen A."/>
            <person name="Pangilinan J."/>
            <person name="Andreopoulos W."/>
            <person name="Hayes R.D."/>
            <person name="Ng V."/>
            <person name="Grigoriev I.V."/>
            <person name="Jackson S.A."/>
            <person name="Sutton T.D.S."/>
            <person name="Dobson A.D.W."/>
            <person name="Rama T."/>
        </authorList>
    </citation>
    <scope>NUCLEOTIDE SEQUENCE</scope>
    <source>
        <strain evidence="1">TRa018bII</strain>
    </source>
</reference>
<dbReference type="Proteomes" id="UP000824998">
    <property type="component" value="Unassembled WGS sequence"/>
</dbReference>
<dbReference type="GO" id="GO:0043291">
    <property type="term" value="C:RAVE complex"/>
    <property type="evidence" value="ECO:0007669"/>
    <property type="project" value="TreeGrafter"/>
</dbReference>
<gene>
    <name evidence="1" type="ORF">BJ875DRAFT_495158</name>
</gene>
<sequence>MATAVFPYLPADELKKAEDESNARELSWFLDNLQEKLAEFKHGLEDCYARLSPLEDPESSTLVISTPKSELVKGHVTRVGTRVVKGSLHLRLKTLPSLHLKLSETSPLILPQLSHLRTLLNNALDCVDITRWTGDRHSAAFITSQLHLLHSLLLEAQNVLTGPSFPVPRPGTPHPLPIASRTSGEDGNEHNPPWYQCIPDPNTFAPPVPENLSLHLIPTTSSLILTIRVLEPTAVPPSAFNKFALAIGAQRRLEHDEMDGVFMWKGEEVKVKEKVRVESGGDPVLLVLGVKLQSLEKGIEGAMMSLRAVMGLSQEKDDD</sequence>
<accession>A0A9P8C6G9</accession>
<dbReference type="AlphaFoldDB" id="A0A9P8C6G9"/>
<dbReference type="Pfam" id="PF10259">
    <property type="entry name" value="Rogdi_lz"/>
    <property type="match status" value="1"/>
</dbReference>
<comment type="caution">
    <text evidence="1">The sequence shown here is derived from an EMBL/GenBank/DDBJ whole genome shotgun (WGS) entry which is preliminary data.</text>
</comment>
<evidence type="ECO:0000313" key="1">
    <source>
        <dbReference type="EMBL" id="KAG9235242.1"/>
    </source>
</evidence>
<dbReference type="EMBL" id="MU251437">
    <property type="protein sequence ID" value="KAG9235242.1"/>
    <property type="molecule type" value="Genomic_DNA"/>
</dbReference>
<name>A0A9P8C6G9_9HELO</name>
<dbReference type="OrthoDB" id="66510at2759"/>
<dbReference type="PANTHER" id="PTHR13618">
    <property type="entry name" value="LEUCINE ZIPPER CONTAINING TRANSCRIPTION FACTOR LZF1"/>
    <property type="match status" value="1"/>
</dbReference>
<proteinExistence type="predicted"/>
<dbReference type="InterPro" id="IPR028241">
    <property type="entry name" value="RAVE2/Rogdi"/>
</dbReference>
<organism evidence="1 2">
    <name type="scientific">Amylocarpus encephaloides</name>
    <dbReference type="NCBI Taxonomy" id="45428"/>
    <lineage>
        <taxon>Eukaryota</taxon>
        <taxon>Fungi</taxon>
        <taxon>Dikarya</taxon>
        <taxon>Ascomycota</taxon>
        <taxon>Pezizomycotina</taxon>
        <taxon>Leotiomycetes</taxon>
        <taxon>Helotiales</taxon>
        <taxon>Helotiales incertae sedis</taxon>
        <taxon>Amylocarpus</taxon>
    </lineage>
</organism>
<protein>
    <submittedName>
        <fullName evidence="1">RAVE subunit 2/Rogdi</fullName>
    </submittedName>
</protein>
<keyword evidence="2" id="KW-1185">Reference proteome</keyword>
<dbReference type="PANTHER" id="PTHR13618:SF1">
    <property type="entry name" value="PROTEIN ROGDI HOMOLOG"/>
    <property type="match status" value="1"/>
</dbReference>
<evidence type="ECO:0000313" key="2">
    <source>
        <dbReference type="Proteomes" id="UP000824998"/>
    </source>
</evidence>